<dbReference type="GO" id="GO:0006040">
    <property type="term" value="P:amino sugar metabolic process"/>
    <property type="evidence" value="ECO:0007669"/>
    <property type="project" value="InterPro"/>
</dbReference>
<dbReference type="STRING" id="1844006.PhaeoP97_01131"/>
<dbReference type="KEGG" id="php:PhaeoP97_01131"/>
<comment type="catalytic activity">
    <reaction evidence="2">
        <text>1,6-anhydro-N-acetyl-beta-muramate + ATP + H2O = N-acetyl-D-muramate 6-phosphate + ADP + H(+)</text>
        <dbReference type="Rhea" id="RHEA:24952"/>
        <dbReference type="ChEBI" id="CHEBI:15377"/>
        <dbReference type="ChEBI" id="CHEBI:15378"/>
        <dbReference type="ChEBI" id="CHEBI:30616"/>
        <dbReference type="ChEBI" id="CHEBI:58690"/>
        <dbReference type="ChEBI" id="CHEBI:58722"/>
        <dbReference type="ChEBI" id="CHEBI:456216"/>
        <dbReference type="EC" id="2.7.1.170"/>
    </reaction>
</comment>
<dbReference type="UniPathway" id="UPA00544"/>
<evidence type="ECO:0000256" key="2">
    <source>
        <dbReference type="HAMAP-Rule" id="MF_01270"/>
    </source>
</evidence>
<dbReference type="AlphaFoldDB" id="A0A1L3I3C2"/>
<dbReference type="InterPro" id="IPR005338">
    <property type="entry name" value="Anhydro_N_Ac-Mur_kinase"/>
</dbReference>
<evidence type="ECO:0000313" key="4">
    <source>
        <dbReference type="Proteomes" id="UP000183859"/>
    </source>
</evidence>
<keyword evidence="4" id="KW-1185">Reference proteome</keyword>
<dbReference type="Gene3D" id="3.30.420.40">
    <property type="match status" value="2"/>
</dbReference>
<evidence type="ECO:0000313" key="3">
    <source>
        <dbReference type="EMBL" id="APG46557.1"/>
    </source>
</evidence>
<dbReference type="GO" id="GO:0005524">
    <property type="term" value="F:ATP binding"/>
    <property type="evidence" value="ECO:0007669"/>
    <property type="project" value="UniProtKB-UniRule"/>
</dbReference>
<comment type="function">
    <text evidence="2">Catalyzes the specific phosphorylation of 1,6-anhydro-N-acetylmuramic acid (anhMurNAc) with the simultaneous cleavage of the 1,6-anhydro ring, generating MurNAc-6-P. Is required for the utilization of anhMurNAc either imported from the medium or derived from its own cell wall murein, and thus plays a role in cell wall recycling.</text>
</comment>
<name>A0A1L3I3C2_9RHOB</name>
<dbReference type="PANTHER" id="PTHR30605:SF0">
    <property type="entry name" value="ANHYDRO-N-ACETYLMURAMIC ACID KINASE"/>
    <property type="match status" value="1"/>
</dbReference>
<reference evidence="4" key="1">
    <citation type="submission" date="2016-07" db="EMBL/GenBank/DDBJ databases">
        <title>Phaeobacter portensis sp. nov., a tropodithietic acid producing bacterium isolated from a German harbor.</title>
        <authorList>
            <person name="Freese H.M."/>
            <person name="Bunk B."/>
            <person name="Breider S."/>
            <person name="Brinkhoff T."/>
        </authorList>
    </citation>
    <scope>NUCLEOTIDE SEQUENCE [LARGE SCALE GENOMIC DNA]</scope>
    <source>
        <strain evidence="4">P97</strain>
    </source>
</reference>
<dbReference type="GO" id="GO:0009254">
    <property type="term" value="P:peptidoglycan turnover"/>
    <property type="evidence" value="ECO:0007669"/>
    <property type="project" value="UniProtKB-UniRule"/>
</dbReference>
<keyword evidence="2 3" id="KW-0418">Kinase</keyword>
<dbReference type="GO" id="GO:0097175">
    <property type="term" value="P:1,6-anhydro-N-acetyl-beta-muramic acid catabolic process"/>
    <property type="evidence" value="ECO:0007669"/>
    <property type="project" value="UniProtKB-UniRule"/>
</dbReference>
<dbReference type="EC" id="2.7.1.170" evidence="2"/>
<dbReference type="Pfam" id="PF03702">
    <property type="entry name" value="AnmK"/>
    <property type="match status" value="1"/>
</dbReference>
<comment type="pathway">
    <text evidence="2">Cell wall biogenesis; peptidoglycan recycling.</text>
</comment>
<proteinExistence type="inferred from homology"/>
<accession>A0A1L3I3C2</accession>
<feature type="binding site" evidence="2">
    <location>
        <begin position="27"/>
        <end position="34"/>
    </location>
    <ligand>
        <name>ATP</name>
        <dbReference type="ChEBI" id="CHEBI:30616"/>
    </ligand>
</feature>
<comment type="pathway">
    <text evidence="2">Amino-sugar metabolism; 1,6-anhydro-N-acetylmuramate degradation.</text>
</comment>
<dbReference type="HAMAP" id="MF_01270">
    <property type="entry name" value="AnhMurNAc_kinase"/>
    <property type="match status" value="1"/>
</dbReference>
<dbReference type="GO" id="GO:0016301">
    <property type="term" value="F:kinase activity"/>
    <property type="evidence" value="ECO:0007669"/>
    <property type="project" value="UniProtKB-KW"/>
</dbReference>
<dbReference type="NCBIfam" id="NF007141">
    <property type="entry name" value="PRK09585.1-5"/>
    <property type="match status" value="1"/>
</dbReference>
<organism evidence="3 4">
    <name type="scientific">Phaeobacter porticola</name>
    <dbReference type="NCBI Taxonomy" id="1844006"/>
    <lineage>
        <taxon>Bacteria</taxon>
        <taxon>Pseudomonadati</taxon>
        <taxon>Pseudomonadota</taxon>
        <taxon>Alphaproteobacteria</taxon>
        <taxon>Rhodobacterales</taxon>
        <taxon>Roseobacteraceae</taxon>
        <taxon>Phaeobacter</taxon>
    </lineage>
</organism>
<keyword evidence="2 3" id="KW-0808">Transferase</keyword>
<dbReference type="SUPFAM" id="SSF53067">
    <property type="entry name" value="Actin-like ATPase domain"/>
    <property type="match status" value="1"/>
</dbReference>
<dbReference type="RefSeq" id="WP_072506320.1">
    <property type="nucleotide sequence ID" value="NZ_CP016364.1"/>
</dbReference>
<evidence type="ECO:0000256" key="1">
    <source>
        <dbReference type="ARBA" id="ARBA00023277"/>
    </source>
</evidence>
<dbReference type="OrthoDB" id="9763949at2"/>
<keyword evidence="1 2" id="KW-0119">Carbohydrate metabolism</keyword>
<comment type="similarity">
    <text evidence="2">Belongs to the anhydro-N-acetylmuramic acid kinase family.</text>
</comment>
<dbReference type="UniPathway" id="UPA00343"/>
<keyword evidence="2" id="KW-0067">ATP-binding</keyword>
<keyword evidence="2" id="KW-0547">Nucleotide-binding</keyword>
<protein>
    <recommendedName>
        <fullName evidence="2">Anhydro-N-acetylmuramic acid kinase</fullName>
        <ecNumber evidence="2">2.7.1.170</ecNumber>
    </recommendedName>
    <alternativeName>
        <fullName evidence="2">AnhMurNAc kinase</fullName>
    </alternativeName>
</protein>
<dbReference type="PANTHER" id="PTHR30605">
    <property type="entry name" value="ANHYDRO-N-ACETYLMURAMIC ACID KINASE"/>
    <property type="match status" value="1"/>
</dbReference>
<dbReference type="EMBL" id="CP016364">
    <property type="protein sequence ID" value="APG46557.1"/>
    <property type="molecule type" value="Genomic_DNA"/>
</dbReference>
<dbReference type="InterPro" id="IPR043129">
    <property type="entry name" value="ATPase_NBD"/>
</dbReference>
<dbReference type="GO" id="GO:0016773">
    <property type="term" value="F:phosphotransferase activity, alcohol group as acceptor"/>
    <property type="evidence" value="ECO:0007669"/>
    <property type="project" value="UniProtKB-UniRule"/>
</dbReference>
<dbReference type="Proteomes" id="UP000183859">
    <property type="component" value="Chromosome"/>
</dbReference>
<sequence>MTRSNPSARSSAIPKTGVLRALGTMSGTSLDGVDAAIVETDGVAIHGFGASAYRAYEPVERAQLAAALGHWQGPQVEAAGEIVTRAHADLLAQVLAEDAEAGADRRAVDVIGFHGQTLAHAPRVQGTLQVGDGAALAAEFNTPVVWDFRSDDVRLGGEGAPLAPFFHFACAKYLKRDKPLCFLNLGGVGNLTYVDPRLEAAEDPGALLAFDTGPANAPINDLVQARCGQMMDEGGAIARGGVVETGALELFLAESYFARMPPKSLDRNDFAEMITLVSELTDRDATATLTAMCAAAVAQGMEHCPEPPEVVLVTGGGRHNPVLMEMLRVSLDCPVAPIESVGLDGDMLEAQAFAHLAVRVARGLPTSCPGTTGVRACVGGGVVSVPGGED</sequence>
<gene>
    <name evidence="2 3" type="primary">anmK</name>
    <name evidence="3" type="ORF">PhaeoP97_01131</name>
</gene>